<sequence>MEEAKDLMRELFAGLEFSESQELVQWASEYLTNTPPTTISKDKKLEKLRKKQQQKFESIATDLKQQLKIMMLESEEFLIFSIHILGITAIPVHLFGTFCIVFHTPVTMKSVKWAMFYLHFWSVVWDIYLSIVYLPFIIFPFAAGYTLGYVSPNFLNFSQQSYIAVSLLGLIGCANVVFFKKSI</sequence>
<dbReference type="Proteomes" id="UP001152747">
    <property type="component" value="Unassembled WGS sequence"/>
</dbReference>
<name>A0A9P1IWP8_9PELO</name>
<organism evidence="2 3">
    <name type="scientific">Caenorhabditis angaria</name>
    <dbReference type="NCBI Taxonomy" id="860376"/>
    <lineage>
        <taxon>Eukaryota</taxon>
        <taxon>Metazoa</taxon>
        <taxon>Ecdysozoa</taxon>
        <taxon>Nematoda</taxon>
        <taxon>Chromadorea</taxon>
        <taxon>Rhabditida</taxon>
        <taxon>Rhabditina</taxon>
        <taxon>Rhabditomorpha</taxon>
        <taxon>Rhabditoidea</taxon>
        <taxon>Rhabditidae</taxon>
        <taxon>Peloderinae</taxon>
        <taxon>Caenorhabditis</taxon>
    </lineage>
</organism>
<protein>
    <submittedName>
        <fullName evidence="2">Uncharacterized protein</fullName>
    </submittedName>
</protein>
<evidence type="ECO:0000256" key="1">
    <source>
        <dbReference type="SAM" id="Phobius"/>
    </source>
</evidence>
<evidence type="ECO:0000313" key="2">
    <source>
        <dbReference type="EMBL" id="CAI5451537.1"/>
    </source>
</evidence>
<keyword evidence="1" id="KW-1133">Transmembrane helix</keyword>
<dbReference type="Pfam" id="PF10318">
    <property type="entry name" value="7TM_GPCR_Srh"/>
    <property type="match status" value="1"/>
</dbReference>
<dbReference type="OrthoDB" id="5854902at2759"/>
<dbReference type="AlphaFoldDB" id="A0A9P1IWP8"/>
<dbReference type="InterPro" id="IPR019422">
    <property type="entry name" value="7TM_GPCR_serpentine_rcpt_Srh"/>
</dbReference>
<keyword evidence="1" id="KW-0472">Membrane</keyword>
<gene>
    <name evidence="2" type="ORF">CAMP_LOCUS14174</name>
</gene>
<reference evidence="2" key="1">
    <citation type="submission" date="2022-11" db="EMBL/GenBank/DDBJ databases">
        <authorList>
            <person name="Kikuchi T."/>
        </authorList>
    </citation>
    <scope>NUCLEOTIDE SEQUENCE</scope>
    <source>
        <strain evidence="2">PS1010</strain>
    </source>
</reference>
<accession>A0A9P1IWP8</accession>
<feature type="transmembrane region" description="Helical" evidence="1">
    <location>
        <begin position="162"/>
        <end position="179"/>
    </location>
</feature>
<proteinExistence type="predicted"/>
<keyword evidence="1" id="KW-0812">Transmembrane</keyword>
<feature type="transmembrane region" description="Helical" evidence="1">
    <location>
        <begin position="114"/>
        <end position="142"/>
    </location>
</feature>
<evidence type="ECO:0000313" key="3">
    <source>
        <dbReference type="Proteomes" id="UP001152747"/>
    </source>
</evidence>
<keyword evidence="3" id="KW-1185">Reference proteome</keyword>
<feature type="transmembrane region" description="Helical" evidence="1">
    <location>
        <begin position="77"/>
        <end position="102"/>
    </location>
</feature>
<comment type="caution">
    <text evidence="2">The sequence shown here is derived from an EMBL/GenBank/DDBJ whole genome shotgun (WGS) entry which is preliminary data.</text>
</comment>
<dbReference type="EMBL" id="CANHGI010000005">
    <property type="protein sequence ID" value="CAI5451537.1"/>
    <property type="molecule type" value="Genomic_DNA"/>
</dbReference>